<evidence type="ECO:0000256" key="10">
    <source>
        <dbReference type="PIRSR" id="PIRSR005096-1"/>
    </source>
</evidence>
<dbReference type="AlphaFoldDB" id="A0A816BDT1"/>
<comment type="catalytic activity">
    <reaction evidence="2">
        <text>alpha-D-galactose = beta-D-galactose</text>
        <dbReference type="Rhea" id="RHEA:28675"/>
        <dbReference type="ChEBI" id="CHEBI:27667"/>
        <dbReference type="ChEBI" id="CHEBI:28061"/>
        <dbReference type="EC" id="5.1.3.3"/>
    </reaction>
    <physiologicalReaction direction="right-to-left" evidence="2">
        <dbReference type="Rhea" id="RHEA:28677"/>
    </physiologicalReaction>
</comment>
<dbReference type="GO" id="GO:0004034">
    <property type="term" value="F:aldose 1-epimerase activity"/>
    <property type="evidence" value="ECO:0007669"/>
    <property type="project" value="UniProtKB-EC"/>
</dbReference>
<dbReference type="InterPro" id="IPR018052">
    <property type="entry name" value="Ald1_epimerase_CS"/>
</dbReference>
<keyword evidence="7 9" id="KW-0119">Carbohydrate metabolism</keyword>
<dbReference type="UniPathway" id="UPA00242"/>
<dbReference type="Proteomes" id="UP000663828">
    <property type="component" value="Unassembled WGS sequence"/>
</dbReference>
<evidence type="ECO:0000313" key="13">
    <source>
        <dbReference type="EMBL" id="CAF1606398.1"/>
    </source>
</evidence>
<dbReference type="InterPro" id="IPR014718">
    <property type="entry name" value="GH-type_carb-bd"/>
</dbReference>
<dbReference type="InterPro" id="IPR015443">
    <property type="entry name" value="Aldose_1-epimerase"/>
</dbReference>
<dbReference type="GO" id="GO:0030246">
    <property type="term" value="F:carbohydrate binding"/>
    <property type="evidence" value="ECO:0007669"/>
    <property type="project" value="InterPro"/>
</dbReference>
<dbReference type="NCBIfam" id="NF008277">
    <property type="entry name" value="PRK11055.1"/>
    <property type="match status" value="1"/>
</dbReference>
<dbReference type="SUPFAM" id="SSF74650">
    <property type="entry name" value="Galactose mutarotase-like"/>
    <property type="match status" value="1"/>
</dbReference>
<comment type="caution">
    <text evidence="13">The sequence shown here is derived from an EMBL/GenBank/DDBJ whole genome shotgun (WGS) entry which is preliminary data.</text>
</comment>
<evidence type="ECO:0000256" key="6">
    <source>
        <dbReference type="ARBA" id="ARBA00023235"/>
    </source>
</evidence>
<gene>
    <name evidence="13" type="ORF">XAT740_LOCUS48331</name>
</gene>
<comment type="pathway">
    <text evidence="4 9">Carbohydrate metabolism; hexose metabolism.</text>
</comment>
<keyword evidence="14" id="KW-1185">Reference proteome</keyword>
<evidence type="ECO:0000256" key="5">
    <source>
        <dbReference type="ARBA" id="ARBA00006206"/>
    </source>
</evidence>
<evidence type="ECO:0000256" key="1">
    <source>
        <dbReference type="ARBA" id="ARBA00001614"/>
    </source>
</evidence>
<dbReference type="InterPro" id="IPR047215">
    <property type="entry name" value="Galactose_mutarotase-like"/>
</dbReference>
<evidence type="ECO:0000256" key="12">
    <source>
        <dbReference type="PIRSR" id="PIRSR005096-3"/>
    </source>
</evidence>
<dbReference type="EMBL" id="CAJNOR010006910">
    <property type="protein sequence ID" value="CAF1606398.1"/>
    <property type="molecule type" value="Genomic_DNA"/>
</dbReference>
<feature type="active site" description="Proton acceptor" evidence="10">
    <location>
        <position position="307"/>
    </location>
</feature>
<sequence length="344" mass="38754">MVGVNISESVFGVTKNKNEIKKYTLSTSDGFEVSLISYGAAIQSIRQPDKDNQPTEITLGYDTLQEYVDGQSFFGATVGRVASRIKNGRFELDGKVYELDKSDSTKKHYLHGTFHKRVWDSTTENGDTVVFKYQSPDGESGFPGQVDCVVKYTLTNDHRLTLDFHATSTKPTPINLTNHVYFNLAGDGSGTILDHLFEVPAEKYTPLDEELIPTGEIASVENTPFDFRKRTPIGERINESFDGYDMMFVIEGEGKRPFGKLVHQPSGRAMSIESTQKGLQLYTGNFLNGNHGRNGHVYKKYGALCLETQNYTDSLNYQPMFPSNILRPGEKYHEQTTFHFYVEQ</sequence>
<evidence type="ECO:0000256" key="11">
    <source>
        <dbReference type="PIRSR" id="PIRSR005096-2"/>
    </source>
</evidence>
<dbReference type="PANTHER" id="PTHR10091">
    <property type="entry name" value="ALDOSE-1-EPIMERASE"/>
    <property type="match status" value="1"/>
</dbReference>
<evidence type="ECO:0000313" key="14">
    <source>
        <dbReference type="Proteomes" id="UP000663828"/>
    </source>
</evidence>
<dbReference type="PANTHER" id="PTHR10091:SF0">
    <property type="entry name" value="GALACTOSE MUTAROTASE"/>
    <property type="match status" value="1"/>
</dbReference>
<dbReference type="Pfam" id="PF01263">
    <property type="entry name" value="Aldose_epim"/>
    <property type="match status" value="1"/>
</dbReference>
<dbReference type="InterPro" id="IPR011013">
    <property type="entry name" value="Gal_mutarotase_sf_dom"/>
</dbReference>
<dbReference type="GO" id="GO:0033499">
    <property type="term" value="P:galactose catabolic process via UDP-galactose, Leloir pathway"/>
    <property type="evidence" value="ECO:0007669"/>
    <property type="project" value="TreeGrafter"/>
</dbReference>
<proteinExistence type="inferred from homology"/>
<evidence type="ECO:0000256" key="4">
    <source>
        <dbReference type="ARBA" id="ARBA00005028"/>
    </source>
</evidence>
<evidence type="ECO:0000256" key="2">
    <source>
        <dbReference type="ARBA" id="ARBA00001712"/>
    </source>
</evidence>
<organism evidence="13 14">
    <name type="scientific">Adineta ricciae</name>
    <name type="common">Rotifer</name>
    <dbReference type="NCBI Taxonomy" id="249248"/>
    <lineage>
        <taxon>Eukaryota</taxon>
        <taxon>Metazoa</taxon>
        <taxon>Spiralia</taxon>
        <taxon>Gnathifera</taxon>
        <taxon>Rotifera</taxon>
        <taxon>Eurotatoria</taxon>
        <taxon>Bdelloidea</taxon>
        <taxon>Adinetida</taxon>
        <taxon>Adinetidae</taxon>
        <taxon>Adineta</taxon>
    </lineage>
</organism>
<evidence type="ECO:0000256" key="9">
    <source>
        <dbReference type="PIRNR" id="PIRNR005096"/>
    </source>
</evidence>
<dbReference type="InterPro" id="IPR008183">
    <property type="entry name" value="Aldose_1/G6P_1-epimerase"/>
</dbReference>
<feature type="binding site" evidence="11">
    <location>
        <position position="245"/>
    </location>
    <ligand>
        <name>beta-D-galactose</name>
        <dbReference type="ChEBI" id="CHEBI:27667"/>
    </ligand>
</feature>
<comment type="catalytic activity">
    <reaction evidence="1 9">
        <text>alpha-D-glucose = beta-D-glucose</text>
        <dbReference type="Rhea" id="RHEA:10264"/>
        <dbReference type="ChEBI" id="CHEBI:15903"/>
        <dbReference type="ChEBI" id="CHEBI:17925"/>
        <dbReference type="EC" id="5.1.3.3"/>
    </reaction>
</comment>
<dbReference type="EC" id="5.1.3.3" evidence="9"/>
<accession>A0A816BDT1</accession>
<feature type="binding site" evidence="12">
    <location>
        <begin position="179"/>
        <end position="181"/>
    </location>
    <ligand>
        <name>beta-D-galactose</name>
        <dbReference type="ChEBI" id="CHEBI:27667"/>
    </ligand>
</feature>
<comment type="similarity">
    <text evidence="5 9">Belongs to the aldose epimerase family.</text>
</comment>
<dbReference type="PIRSF" id="PIRSF005096">
    <property type="entry name" value="GALM"/>
    <property type="match status" value="1"/>
</dbReference>
<name>A0A816BDT1_ADIRI</name>
<feature type="active site" description="Proton donor" evidence="10">
    <location>
        <position position="179"/>
    </location>
</feature>
<dbReference type="CDD" id="cd09019">
    <property type="entry name" value="galactose_mutarotase_like"/>
    <property type="match status" value="1"/>
</dbReference>
<evidence type="ECO:0000256" key="7">
    <source>
        <dbReference type="ARBA" id="ARBA00023277"/>
    </source>
</evidence>
<evidence type="ECO:0000256" key="3">
    <source>
        <dbReference type="ARBA" id="ARBA00004947"/>
    </source>
</evidence>
<dbReference type="PROSITE" id="PS00545">
    <property type="entry name" value="ALDOSE_1_EPIMERASE"/>
    <property type="match status" value="1"/>
</dbReference>
<evidence type="ECO:0000256" key="8">
    <source>
        <dbReference type="ARBA" id="ARBA00045743"/>
    </source>
</evidence>
<dbReference type="UniPathway" id="UPA00214"/>
<keyword evidence="6 9" id="KW-0413">Isomerase</keyword>
<protein>
    <recommendedName>
        <fullName evidence="9">Aldose 1-epimerase</fullName>
        <ecNumber evidence="9">5.1.3.3</ecNumber>
    </recommendedName>
</protein>
<comment type="pathway">
    <text evidence="3">Carbohydrate metabolism; galactose metabolism.</text>
</comment>
<comment type="function">
    <text evidence="8">Mutarotase that catalyzes the interconversion of beta-D-galactose and alpha-D-galactose during galactose metabolism. Beta-D-galactose is metabolized in the liver into glucose 1-phosphate, the primary metabolic fuel, by the action of four enzymes that constitute the Leloir pathway: GALM, GALK1 (galactokinase), GALT (galactose-1-phosphate uridylyltransferase) and GALE (UDP-galactose-4'-epimerase). Involved in the maintenance of the equilibrium between the beta- and alpha-anomers of galactose, therefore ensuring a sufficient supply of the alpha-anomer for GALK1. Also active on D-glucose although shows a preference for galactose over glucose.</text>
</comment>
<dbReference type="Gene3D" id="2.70.98.10">
    <property type="match status" value="1"/>
</dbReference>
<reference evidence="13" key="1">
    <citation type="submission" date="2021-02" db="EMBL/GenBank/DDBJ databases">
        <authorList>
            <person name="Nowell W R."/>
        </authorList>
    </citation>
    <scope>NUCLEOTIDE SEQUENCE</scope>
</reference>
<dbReference type="GO" id="GO:0006006">
    <property type="term" value="P:glucose metabolic process"/>
    <property type="evidence" value="ECO:0007669"/>
    <property type="project" value="TreeGrafter"/>
</dbReference>